<evidence type="ECO:0008006" key="4">
    <source>
        <dbReference type="Google" id="ProtNLM"/>
    </source>
</evidence>
<dbReference type="GO" id="GO:0047961">
    <property type="term" value="F:glycine N-acyltransferase activity"/>
    <property type="evidence" value="ECO:0007669"/>
    <property type="project" value="InterPro"/>
</dbReference>
<evidence type="ECO:0000313" key="3">
    <source>
        <dbReference type="EMBL" id="JAS31982.1"/>
    </source>
</evidence>
<dbReference type="InterPro" id="IPR015938">
    <property type="entry name" value="Glycine_N-acyltransferase_N"/>
</dbReference>
<dbReference type="EMBL" id="GEDC01005316">
    <property type="protein sequence ID" value="JAS31982.1"/>
    <property type="molecule type" value="Transcribed_RNA"/>
</dbReference>
<protein>
    <recommendedName>
        <fullName evidence="4">Glycine N-acyltransferase-like protein</fullName>
    </recommendedName>
</protein>
<dbReference type="AlphaFoldDB" id="A0A1B6E224"/>
<dbReference type="InterPro" id="IPR016181">
    <property type="entry name" value="Acyl_CoA_acyltransferase"/>
</dbReference>
<dbReference type="Pfam" id="PF08445">
    <property type="entry name" value="FR47"/>
    <property type="match status" value="1"/>
</dbReference>
<reference evidence="3" key="1">
    <citation type="submission" date="2015-12" db="EMBL/GenBank/DDBJ databases">
        <title>De novo transcriptome assembly of four potential Pierce s Disease insect vectors from Arizona vineyards.</title>
        <authorList>
            <person name="Tassone E.E."/>
        </authorList>
    </citation>
    <scope>NUCLEOTIDE SEQUENCE</scope>
</reference>
<name>A0A1B6E224_9HEMI</name>
<dbReference type="Pfam" id="PF06021">
    <property type="entry name" value="Gly_acyl_tr_N"/>
    <property type="match status" value="1"/>
</dbReference>
<evidence type="ECO:0000259" key="1">
    <source>
        <dbReference type="Pfam" id="PF06021"/>
    </source>
</evidence>
<proteinExistence type="predicted"/>
<sequence>MESDVLTEISPTRYFEVLETLRTDWPHSIHVYYLIKNFIKWINLMDGMDFKVFCPQSNTKDGVVLIQAKPNDAYLMYMIHSVHKNENDLTKLKEILKETNVINWSQRVSFEATHEKLNPILKELAEEKNLKYDHYDYHQVWLPSMKAQNIKLENLSNNLELRNLEEQHADIVNNTWAYKRPGSLEFVQNSIVLNKGIGLFEKGCDSPMSWNTIQHFYGLGMLYTLEEYRKKGYASVVTLALSKDLADSGIDPYACILHDNIPSLTTFDKLGFEKICVVHWGVFSPKSV</sequence>
<dbReference type="InterPro" id="IPR013653">
    <property type="entry name" value="GCN5-like_dom"/>
</dbReference>
<dbReference type="Gene3D" id="3.40.630.30">
    <property type="match status" value="2"/>
</dbReference>
<dbReference type="InterPro" id="IPR053225">
    <property type="entry name" value="Acyl-CoA_N-acyltransferase"/>
</dbReference>
<evidence type="ECO:0000259" key="2">
    <source>
        <dbReference type="Pfam" id="PF08445"/>
    </source>
</evidence>
<feature type="domain" description="Glycine N-acyltransferase N-terminal" evidence="1">
    <location>
        <begin position="86"/>
        <end position="191"/>
    </location>
</feature>
<organism evidence="3">
    <name type="scientific">Clastoptera arizonana</name>
    <name type="common">Arizona spittle bug</name>
    <dbReference type="NCBI Taxonomy" id="38151"/>
    <lineage>
        <taxon>Eukaryota</taxon>
        <taxon>Metazoa</taxon>
        <taxon>Ecdysozoa</taxon>
        <taxon>Arthropoda</taxon>
        <taxon>Hexapoda</taxon>
        <taxon>Insecta</taxon>
        <taxon>Pterygota</taxon>
        <taxon>Neoptera</taxon>
        <taxon>Paraneoptera</taxon>
        <taxon>Hemiptera</taxon>
        <taxon>Auchenorrhyncha</taxon>
        <taxon>Cercopoidea</taxon>
        <taxon>Clastopteridae</taxon>
        <taxon>Clastoptera</taxon>
    </lineage>
</organism>
<dbReference type="SUPFAM" id="SSF55729">
    <property type="entry name" value="Acyl-CoA N-acyltransferases (Nat)"/>
    <property type="match status" value="1"/>
</dbReference>
<dbReference type="PANTHER" id="PTHR20958:SF6">
    <property type="entry name" value="GLYCINE N-ACYLTRANSFERASE-LIKE PROTEIN"/>
    <property type="match status" value="1"/>
</dbReference>
<feature type="domain" description="GCN5-related N-acetyltransferase Rv2170-like" evidence="2">
    <location>
        <begin position="197"/>
        <end position="280"/>
    </location>
</feature>
<gene>
    <name evidence="3" type="ORF">g.39076</name>
</gene>
<dbReference type="GO" id="GO:0005739">
    <property type="term" value="C:mitochondrion"/>
    <property type="evidence" value="ECO:0007669"/>
    <property type="project" value="InterPro"/>
</dbReference>
<dbReference type="PANTHER" id="PTHR20958">
    <property type="entry name" value="GLYCINE N-ACYLTRANSFERASE-LIKE PROTEIN"/>
    <property type="match status" value="1"/>
</dbReference>
<accession>A0A1B6E224</accession>